<protein>
    <submittedName>
        <fullName evidence="1">Uncharacterized protein</fullName>
    </submittedName>
</protein>
<reference evidence="1" key="1">
    <citation type="submission" date="2020-03" db="EMBL/GenBank/DDBJ databases">
        <title>The deep terrestrial virosphere.</title>
        <authorList>
            <person name="Holmfeldt K."/>
            <person name="Nilsson E."/>
            <person name="Simone D."/>
            <person name="Lopez-Fernandez M."/>
            <person name="Wu X."/>
            <person name="de Brujin I."/>
            <person name="Lundin D."/>
            <person name="Andersson A."/>
            <person name="Bertilsson S."/>
            <person name="Dopson M."/>
        </authorList>
    </citation>
    <scope>NUCLEOTIDE SEQUENCE</scope>
    <source>
        <strain evidence="1">MM415B05267</strain>
    </source>
</reference>
<gene>
    <name evidence="1" type="ORF">MM415B05267_0006</name>
</gene>
<evidence type="ECO:0000313" key="1">
    <source>
        <dbReference type="EMBL" id="QJA95612.1"/>
    </source>
</evidence>
<organism evidence="1">
    <name type="scientific">viral metagenome</name>
    <dbReference type="NCBI Taxonomy" id="1070528"/>
    <lineage>
        <taxon>unclassified sequences</taxon>
        <taxon>metagenomes</taxon>
        <taxon>organismal metagenomes</taxon>
    </lineage>
</organism>
<sequence length="68" mass="8091">MSTSSEEVSVRIKWTEMFYMGKRQATEDFAWWKDGTQYVGCGIKTLKRILQEYDEAEKRDIEYIKTGK</sequence>
<dbReference type="EMBL" id="MT143329">
    <property type="protein sequence ID" value="QJA95612.1"/>
    <property type="molecule type" value="Genomic_DNA"/>
</dbReference>
<proteinExistence type="predicted"/>
<accession>A0A6M3LPZ6</accession>
<dbReference type="AlphaFoldDB" id="A0A6M3LPZ6"/>
<name>A0A6M3LPZ6_9ZZZZ</name>